<sequence>MAMEVSEGTWLCEMALWVQWWHRGQLSAQGVCLYTFVDVAKFVRLVIETGGYSYMYLRTVGILMTAVMENMMSEDQENDLSIDEAGFLAPPPPPQPAPRKVFQVQCFKCFNTLETLETLPPP</sequence>
<dbReference type="OrthoDB" id="424983at2759"/>
<keyword evidence="2" id="KW-1185">Reference proteome</keyword>
<dbReference type="Proteomes" id="UP000604046">
    <property type="component" value="Unassembled WGS sequence"/>
</dbReference>
<protein>
    <submittedName>
        <fullName evidence="1">CngA protein</fullName>
    </submittedName>
</protein>
<name>A0A812UPB8_9DINO</name>
<organism evidence="1 2">
    <name type="scientific">Symbiodinium natans</name>
    <dbReference type="NCBI Taxonomy" id="878477"/>
    <lineage>
        <taxon>Eukaryota</taxon>
        <taxon>Sar</taxon>
        <taxon>Alveolata</taxon>
        <taxon>Dinophyceae</taxon>
        <taxon>Suessiales</taxon>
        <taxon>Symbiodiniaceae</taxon>
        <taxon>Symbiodinium</taxon>
    </lineage>
</organism>
<reference evidence="1" key="1">
    <citation type="submission" date="2021-02" db="EMBL/GenBank/DDBJ databases">
        <authorList>
            <person name="Dougan E. K."/>
            <person name="Rhodes N."/>
            <person name="Thang M."/>
            <person name="Chan C."/>
        </authorList>
    </citation>
    <scope>NUCLEOTIDE SEQUENCE</scope>
</reference>
<gene>
    <name evidence="1" type="primary">CngA</name>
    <name evidence="1" type="ORF">SNAT2548_LOCUS32935</name>
</gene>
<comment type="caution">
    <text evidence="1">The sequence shown here is derived from an EMBL/GenBank/DDBJ whole genome shotgun (WGS) entry which is preliminary data.</text>
</comment>
<proteinExistence type="predicted"/>
<dbReference type="AlphaFoldDB" id="A0A812UPB8"/>
<evidence type="ECO:0000313" key="2">
    <source>
        <dbReference type="Proteomes" id="UP000604046"/>
    </source>
</evidence>
<dbReference type="EMBL" id="CAJNDS010002734">
    <property type="protein sequence ID" value="CAE7577313.1"/>
    <property type="molecule type" value="Genomic_DNA"/>
</dbReference>
<evidence type="ECO:0000313" key="1">
    <source>
        <dbReference type="EMBL" id="CAE7577313.1"/>
    </source>
</evidence>
<accession>A0A812UPB8</accession>